<evidence type="ECO:0000313" key="2">
    <source>
        <dbReference type="EMBL" id="KAL0634496.1"/>
    </source>
</evidence>
<proteinExistence type="predicted"/>
<sequence>MAFSYTGSTGVASVVYEQCSDLSRRYFRDPVNAPENYRLLGKEVHQLNKTLEILCDDGTRGHISSSARVNLDEAYQAARESIKELSYFLESFRGIEDADSKWWKEFPEKLRFAGESQQVEKLKVKFSSHVQALEVLRSDIRQKALQRIETAITSTSDTTEDISKKVDRIYDFLDFQDRWRCPFPRTMCNPETQRAMSPTDLEHMHVATIFQEPEIIGPEEAKSAILQKFKKAAGFEEISGVDFIQDSETRDILDAIEYWLSKAEEGFQTPHTADKIHPANFLNLMKCGWLVRRIAKYKMPEETRRHIEQLRKKTNSLDAKSKAGMYRIPEYHDMITTGDFSIWYKEKSTTQPPSAQAPSNKVLGKKRSTTMPPSYILTRSHTNLTAAIPSDLNNLPCASHCLTRKRRAADSGLDLTFSSSCSLPVRQLAFYEHSTSHRIDCDYPNLGDRNPGEGSSRQAFGKRLAQSLSEMSINNDTVLDIRTHPPSSMSSRGSIYTSRGSIREDEGLWDENGPNPGEIELMGTEMRNIHLYYSGNLDGNQWDDCQLRIFEDSSGQLRLRTILTGKPWDTIITRDTTEIVSQYSHFASPLILYLRKTKRPTSPNPCPTPGIELAEQINSDVLRMPYYKFKTISDLLAVQCALLAKIVRIDVPRTRFVKFKLSRGGEIRRVYPERLQIWREEHAAPESSPSPTRSYSFHDDRTSSESRRQSKRAKMPSSRVVIICSDMILTALITDIIELKSIDSTSLRLHPASSCLFIKKGRSIKAKTISKMSLGRAGITPDDEGSFDSLKYIDIEFDKAQEKSEFERKYEEEAIRRQPRRRSW</sequence>
<protein>
    <submittedName>
        <fullName evidence="2">Uncharacterized protein</fullName>
    </submittedName>
</protein>
<gene>
    <name evidence="2" type="ORF">Q9L58_006585</name>
</gene>
<feature type="compositionally biased region" description="Basic and acidic residues" evidence="1">
    <location>
        <begin position="696"/>
        <end position="708"/>
    </location>
</feature>
<accession>A0ABR3GG24</accession>
<keyword evidence="3" id="KW-1185">Reference proteome</keyword>
<comment type="caution">
    <text evidence="2">The sequence shown here is derived from an EMBL/GenBank/DDBJ whole genome shotgun (WGS) entry which is preliminary data.</text>
</comment>
<evidence type="ECO:0000256" key="1">
    <source>
        <dbReference type="SAM" id="MobiDB-lite"/>
    </source>
</evidence>
<dbReference type="Proteomes" id="UP001447188">
    <property type="component" value="Unassembled WGS sequence"/>
</dbReference>
<feature type="compositionally biased region" description="Basic and acidic residues" evidence="1">
    <location>
        <begin position="803"/>
        <end position="816"/>
    </location>
</feature>
<evidence type="ECO:0000313" key="3">
    <source>
        <dbReference type="Proteomes" id="UP001447188"/>
    </source>
</evidence>
<feature type="region of interest" description="Disordered" evidence="1">
    <location>
        <begin position="803"/>
        <end position="824"/>
    </location>
</feature>
<name>A0ABR3GG24_9PEZI</name>
<organism evidence="2 3">
    <name type="scientific">Discina gigas</name>
    <dbReference type="NCBI Taxonomy" id="1032678"/>
    <lineage>
        <taxon>Eukaryota</taxon>
        <taxon>Fungi</taxon>
        <taxon>Dikarya</taxon>
        <taxon>Ascomycota</taxon>
        <taxon>Pezizomycotina</taxon>
        <taxon>Pezizomycetes</taxon>
        <taxon>Pezizales</taxon>
        <taxon>Discinaceae</taxon>
        <taxon>Discina</taxon>
    </lineage>
</organism>
<reference evidence="2 3" key="1">
    <citation type="submission" date="2024-02" db="EMBL/GenBank/DDBJ databases">
        <title>Discinaceae phylogenomics.</title>
        <authorList>
            <person name="Dirks A.C."/>
            <person name="James T.Y."/>
        </authorList>
    </citation>
    <scope>NUCLEOTIDE SEQUENCE [LARGE SCALE GENOMIC DNA]</scope>
    <source>
        <strain evidence="2 3">ACD0624</strain>
    </source>
</reference>
<dbReference type="EMBL" id="JBBBZM010000093">
    <property type="protein sequence ID" value="KAL0634496.1"/>
    <property type="molecule type" value="Genomic_DNA"/>
</dbReference>
<feature type="region of interest" description="Disordered" evidence="1">
    <location>
        <begin position="681"/>
        <end position="713"/>
    </location>
</feature>